<sequence length="41" mass="4793">MDGQDIMYILDGKIDLPDLLYRKRRHAAETGNIYLKVTEII</sequence>
<gene>
    <name evidence="1" type="ORF">LEP1GSC035_0174</name>
</gene>
<name>A0ABP2T5Y7_9LEPT</name>
<comment type="caution">
    <text evidence="1">The sequence shown here is derived from an EMBL/GenBank/DDBJ whole genome shotgun (WGS) entry which is preliminary data.</text>
</comment>
<accession>A0ABP2T5Y7</accession>
<reference evidence="1 2" key="1">
    <citation type="submission" date="2013-01" db="EMBL/GenBank/DDBJ databases">
        <authorList>
            <person name="Harkins D.M."/>
            <person name="Durkin A.S."/>
            <person name="Brinkac L.M."/>
            <person name="Haft D.H."/>
            <person name="Selengut J.D."/>
            <person name="Sanka R."/>
            <person name="DePew J."/>
            <person name="Purushe J."/>
            <person name="Whelen A.C."/>
            <person name="Vinetz J.M."/>
            <person name="Sutton G.G."/>
            <person name="Nierman W.C."/>
            <person name="Fouts D.E."/>
        </authorList>
    </citation>
    <scope>NUCLEOTIDE SEQUENCE [LARGE SCALE GENOMIC DNA]</scope>
    <source>
        <strain evidence="1 2">2007001578</strain>
    </source>
</reference>
<evidence type="ECO:0000313" key="1">
    <source>
        <dbReference type="EMBL" id="EMM99725.1"/>
    </source>
</evidence>
<dbReference type="EMBL" id="AHMH02000110">
    <property type="protein sequence ID" value="EMM99725.1"/>
    <property type="molecule type" value="Genomic_DNA"/>
</dbReference>
<evidence type="ECO:0000313" key="2">
    <source>
        <dbReference type="Proteomes" id="UP000012099"/>
    </source>
</evidence>
<dbReference type="Proteomes" id="UP000012099">
    <property type="component" value="Unassembled WGS sequence"/>
</dbReference>
<protein>
    <submittedName>
        <fullName evidence="1">Uncharacterized protein</fullName>
    </submittedName>
</protein>
<keyword evidence="2" id="KW-1185">Reference proteome</keyword>
<proteinExistence type="predicted"/>
<organism evidence="1 2">
    <name type="scientific">Leptospira noguchii str. 2007001578</name>
    <dbReference type="NCBI Taxonomy" id="1049974"/>
    <lineage>
        <taxon>Bacteria</taxon>
        <taxon>Pseudomonadati</taxon>
        <taxon>Spirochaetota</taxon>
        <taxon>Spirochaetia</taxon>
        <taxon>Leptospirales</taxon>
        <taxon>Leptospiraceae</taxon>
        <taxon>Leptospira</taxon>
    </lineage>
</organism>